<accession>A0A448XPK3</accession>
<dbReference type="EMBL" id="CAAALY010270617">
    <property type="protein sequence ID" value="VEL41701.1"/>
    <property type="molecule type" value="Genomic_DNA"/>
</dbReference>
<sequence>GASLDSSAIEALVQTALDFQPFAWSHACSLVEEGAGSGPRNQPNWIESGNANPCVQSSPLLNPSYDTGGGMPFELGLPIPHWAFLCLVSRHVTGKLIRPHSINNANSFGQRENAELQPLVTSSDALSRLSRALLDASKRPATCLLEHENQNELEKRLVIRETWVCIPLTVTRASYILLHGICHIIFYFVNGFPGAKIKGHFSSVLINILAYIFTLLYRPVPYMIGLFSCSAVENFSEQGNHFKINSRKLFCRPRRGNFIQVLYIY</sequence>
<feature type="non-terminal residue" evidence="2">
    <location>
        <position position="1"/>
    </location>
</feature>
<comment type="caution">
    <text evidence="2">The sequence shown here is derived from an EMBL/GenBank/DDBJ whole genome shotgun (WGS) entry which is preliminary data.</text>
</comment>
<keyword evidence="1" id="KW-1133">Transmembrane helix</keyword>
<dbReference type="AlphaFoldDB" id="A0A448XPK3"/>
<feature type="transmembrane region" description="Helical" evidence="1">
    <location>
        <begin position="163"/>
        <end position="188"/>
    </location>
</feature>
<feature type="transmembrane region" description="Helical" evidence="1">
    <location>
        <begin position="200"/>
        <end position="217"/>
    </location>
</feature>
<protein>
    <submittedName>
        <fullName evidence="2">Uncharacterized protein</fullName>
    </submittedName>
</protein>
<dbReference type="Proteomes" id="UP000784294">
    <property type="component" value="Unassembled WGS sequence"/>
</dbReference>
<keyword evidence="1" id="KW-0812">Transmembrane</keyword>
<proteinExistence type="predicted"/>
<evidence type="ECO:0000256" key="1">
    <source>
        <dbReference type="SAM" id="Phobius"/>
    </source>
</evidence>
<keyword evidence="1" id="KW-0472">Membrane</keyword>
<evidence type="ECO:0000313" key="2">
    <source>
        <dbReference type="EMBL" id="VEL41701.1"/>
    </source>
</evidence>
<evidence type="ECO:0000313" key="3">
    <source>
        <dbReference type="Proteomes" id="UP000784294"/>
    </source>
</evidence>
<reference evidence="2" key="1">
    <citation type="submission" date="2018-11" db="EMBL/GenBank/DDBJ databases">
        <authorList>
            <consortium name="Pathogen Informatics"/>
        </authorList>
    </citation>
    <scope>NUCLEOTIDE SEQUENCE</scope>
</reference>
<gene>
    <name evidence="2" type="ORF">PXEA_LOCUS35141</name>
</gene>
<organism evidence="2 3">
    <name type="scientific">Protopolystoma xenopodis</name>
    <dbReference type="NCBI Taxonomy" id="117903"/>
    <lineage>
        <taxon>Eukaryota</taxon>
        <taxon>Metazoa</taxon>
        <taxon>Spiralia</taxon>
        <taxon>Lophotrochozoa</taxon>
        <taxon>Platyhelminthes</taxon>
        <taxon>Monogenea</taxon>
        <taxon>Polyopisthocotylea</taxon>
        <taxon>Polystomatidea</taxon>
        <taxon>Polystomatidae</taxon>
        <taxon>Protopolystoma</taxon>
    </lineage>
</organism>
<keyword evidence="3" id="KW-1185">Reference proteome</keyword>
<name>A0A448XPK3_9PLAT</name>